<evidence type="ECO:0000259" key="1">
    <source>
        <dbReference type="Pfam" id="PF01261"/>
    </source>
</evidence>
<evidence type="ECO:0000313" key="2">
    <source>
        <dbReference type="EMBL" id="OBT97071.1"/>
    </source>
</evidence>
<dbReference type="AlphaFoldDB" id="A0A1B8GMK4"/>
<dbReference type="PANTHER" id="PTHR12110:SF21">
    <property type="entry name" value="XYLOSE ISOMERASE-LIKE TIM BARREL DOMAIN-CONTAINING PROTEIN"/>
    <property type="match status" value="1"/>
</dbReference>
<protein>
    <recommendedName>
        <fullName evidence="1">Xylose isomerase-like TIM barrel domain-containing protein</fullName>
    </recommendedName>
</protein>
<keyword evidence="3" id="KW-1185">Reference proteome</keyword>
<evidence type="ECO:0000313" key="3">
    <source>
        <dbReference type="Proteomes" id="UP000091956"/>
    </source>
</evidence>
<proteinExistence type="predicted"/>
<dbReference type="InterPro" id="IPR050312">
    <property type="entry name" value="IolE/XylAMocC-like"/>
</dbReference>
<dbReference type="SUPFAM" id="SSF51658">
    <property type="entry name" value="Xylose isomerase-like"/>
    <property type="match status" value="1"/>
</dbReference>
<feature type="domain" description="Xylose isomerase-like TIM barrel" evidence="1">
    <location>
        <begin position="24"/>
        <end position="321"/>
    </location>
</feature>
<accession>A0A1B8GMK4</accession>
<name>A0A1B8GMK4_9PEZI</name>
<dbReference type="InterPro" id="IPR013022">
    <property type="entry name" value="Xyl_isomerase-like_TIM-brl"/>
</dbReference>
<reference evidence="3" key="2">
    <citation type="journal article" date="2018" name="Nat. Commun.">
        <title>Extreme sensitivity to ultraviolet light in the fungal pathogen causing white-nose syndrome of bats.</title>
        <authorList>
            <person name="Palmer J.M."/>
            <person name="Drees K.P."/>
            <person name="Foster J.T."/>
            <person name="Lindner D.L."/>
        </authorList>
    </citation>
    <scope>NUCLEOTIDE SEQUENCE [LARGE SCALE GENOMIC DNA]</scope>
    <source>
        <strain evidence="3">UAMH 10579</strain>
    </source>
</reference>
<dbReference type="Pfam" id="PF01261">
    <property type="entry name" value="AP_endonuc_2"/>
    <property type="match status" value="1"/>
</dbReference>
<gene>
    <name evidence="2" type="ORF">VE01_04874</name>
</gene>
<dbReference type="OrthoDB" id="5360893at2759"/>
<dbReference type="GeneID" id="28838260"/>
<dbReference type="Gene3D" id="3.20.20.150">
    <property type="entry name" value="Divalent-metal-dependent TIM barrel enzymes"/>
    <property type="match status" value="1"/>
</dbReference>
<dbReference type="Proteomes" id="UP000091956">
    <property type="component" value="Unassembled WGS sequence"/>
</dbReference>
<sequence>MAPKSSIASLSLGRAWVHPLEAKLDQAAAHNFAGIELFYEDLEYLAKTIPGGPTRSNLLHAATLTRAMCISRKLTILCLQPFMHYEGLLDANAHAKRIEDFQFWLLLCKTLGTELIVVPSTFLTEGVTGDRIVLVSDMREIADLAAQQQPVVRIAYEALCWGTFINTWEAAYELVCDVDRVNFGTCLDAFNICGREFADPAAQDGRMLGAEKSLRASLERMRDVIDVKKVFLVQVADAERMSDPLVEGHSFHVDGQPTKMSWSRNARLFPGEEDKGAYLPVLDVLRVITGQDGLRYDGWISSEIFSRTPVDPRPEVVEEHAQRAEISWAWMERELGWEQKEITIKKVDGGSEDLSVNSFGALRYLYRSVKGAFGA</sequence>
<dbReference type="InterPro" id="IPR036237">
    <property type="entry name" value="Xyl_isomerase-like_sf"/>
</dbReference>
<organism evidence="2 3">
    <name type="scientific">Pseudogymnoascus verrucosus</name>
    <dbReference type="NCBI Taxonomy" id="342668"/>
    <lineage>
        <taxon>Eukaryota</taxon>
        <taxon>Fungi</taxon>
        <taxon>Dikarya</taxon>
        <taxon>Ascomycota</taxon>
        <taxon>Pezizomycotina</taxon>
        <taxon>Leotiomycetes</taxon>
        <taxon>Thelebolales</taxon>
        <taxon>Thelebolaceae</taxon>
        <taxon>Pseudogymnoascus</taxon>
    </lineage>
</organism>
<reference evidence="2 3" key="1">
    <citation type="submission" date="2016-03" db="EMBL/GenBank/DDBJ databases">
        <title>Comparative genomics of Pseudogymnoascus destructans, the fungus causing white-nose syndrome of bats.</title>
        <authorList>
            <person name="Palmer J.M."/>
            <person name="Drees K.P."/>
            <person name="Foster J.T."/>
            <person name="Lindner D.L."/>
        </authorList>
    </citation>
    <scope>NUCLEOTIDE SEQUENCE [LARGE SCALE GENOMIC DNA]</scope>
    <source>
        <strain evidence="2 3">UAMH 10579</strain>
    </source>
</reference>
<dbReference type="RefSeq" id="XP_018130804.1">
    <property type="nucleotide sequence ID" value="XM_018274342.2"/>
</dbReference>
<dbReference type="STRING" id="342668.A0A1B8GMK4"/>
<dbReference type="EMBL" id="KV460224">
    <property type="protein sequence ID" value="OBT97071.1"/>
    <property type="molecule type" value="Genomic_DNA"/>
</dbReference>
<dbReference type="PANTHER" id="PTHR12110">
    <property type="entry name" value="HYDROXYPYRUVATE ISOMERASE"/>
    <property type="match status" value="1"/>
</dbReference>